<sequence>MDKLKAKLEQIIDFDLRDVNTIWNDEEINKIEEKYNIKFPNDYKYYLKNYGNDYIKEDYRLSPPVEIEQIQNISQFEIDSLYGLNNDENNLENKIFSYKEILPDNFIPIADLPGGDLICMGEEYKIYIWFHDIEGENIFLVSNSFKEFIFNINRIKNEESNINNVKLNLGNKLNAFLNKASNKK</sequence>
<proteinExistence type="predicted"/>
<dbReference type="InterPro" id="IPR037883">
    <property type="entry name" value="Knr4/Smi1-like_sf"/>
</dbReference>
<dbReference type="SUPFAM" id="SSF160631">
    <property type="entry name" value="SMI1/KNR4-like"/>
    <property type="match status" value="1"/>
</dbReference>
<dbReference type="Proteomes" id="UP000323393">
    <property type="component" value="Unassembled WGS sequence"/>
</dbReference>
<dbReference type="AlphaFoldDB" id="A0AA94WRG9"/>
<comment type="caution">
    <text evidence="2">The sequence shown here is derived from an EMBL/GenBank/DDBJ whole genome shotgun (WGS) entry which is preliminary data.</text>
</comment>
<protein>
    <submittedName>
        <fullName evidence="2">SMI1/KNR4 family protein</fullName>
    </submittedName>
</protein>
<gene>
    <name evidence="2" type="ORF">FZC74_06895</name>
</gene>
<dbReference type="Gene3D" id="3.40.1580.10">
    <property type="entry name" value="SMI1/KNR4-like"/>
    <property type="match status" value="1"/>
</dbReference>
<reference evidence="2 3" key="1">
    <citation type="submission" date="2019-08" db="EMBL/GenBank/DDBJ databases">
        <title>Bacillus genomes from the desert of Cuatro Cienegas, Coahuila.</title>
        <authorList>
            <person name="Olmedo-Alvarez G."/>
        </authorList>
    </citation>
    <scope>NUCLEOTIDE SEQUENCE [LARGE SCALE GENOMIC DNA]</scope>
    <source>
        <strain evidence="2 3">CH88_3T</strain>
    </source>
</reference>
<evidence type="ECO:0000259" key="1">
    <source>
        <dbReference type="SMART" id="SM00860"/>
    </source>
</evidence>
<dbReference type="EMBL" id="VTEU01000002">
    <property type="protein sequence ID" value="TYS59877.1"/>
    <property type="molecule type" value="Genomic_DNA"/>
</dbReference>
<organism evidence="2 3">
    <name type="scientific">Sutcliffiella horikoshii</name>
    <dbReference type="NCBI Taxonomy" id="79883"/>
    <lineage>
        <taxon>Bacteria</taxon>
        <taxon>Bacillati</taxon>
        <taxon>Bacillota</taxon>
        <taxon>Bacilli</taxon>
        <taxon>Bacillales</taxon>
        <taxon>Bacillaceae</taxon>
        <taxon>Sutcliffiella</taxon>
    </lineage>
</organism>
<accession>A0AA94WRG9</accession>
<dbReference type="SMART" id="SM00860">
    <property type="entry name" value="SMI1_KNR4"/>
    <property type="match status" value="1"/>
</dbReference>
<dbReference type="InterPro" id="IPR018958">
    <property type="entry name" value="Knr4/Smi1-like_dom"/>
</dbReference>
<evidence type="ECO:0000313" key="2">
    <source>
        <dbReference type="EMBL" id="TYS59877.1"/>
    </source>
</evidence>
<dbReference type="Pfam" id="PF09346">
    <property type="entry name" value="SMI1_KNR4"/>
    <property type="match status" value="1"/>
</dbReference>
<evidence type="ECO:0000313" key="3">
    <source>
        <dbReference type="Proteomes" id="UP000323393"/>
    </source>
</evidence>
<dbReference type="RefSeq" id="WP_148965358.1">
    <property type="nucleotide sequence ID" value="NZ_VTEU01000002.1"/>
</dbReference>
<name>A0AA94WRG9_9BACI</name>
<feature type="domain" description="Knr4/Smi1-like" evidence="1">
    <location>
        <begin position="22"/>
        <end position="151"/>
    </location>
</feature>